<evidence type="ECO:0000259" key="7">
    <source>
        <dbReference type="PROSITE" id="PS50931"/>
    </source>
</evidence>
<dbReference type="Gene3D" id="3.40.190.290">
    <property type="match status" value="1"/>
</dbReference>
<name>B9TD41_RICCO</name>
<comment type="function">
    <text evidence="1">Trans-acting transcriptional regulator of RuBisCO genes (rbcL and rbcS) expression.</text>
</comment>
<dbReference type="InParanoid" id="B9TD41"/>
<protein>
    <recommendedName>
        <fullName evidence="3">Probable RuBisCO transcriptional regulator</fullName>
    </recommendedName>
</protein>
<dbReference type="Gene3D" id="1.10.10.10">
    <property type="entry name" value="Winged helix-like DNA-binding domain superfamily/Winged helix DNA-binding domain"/>
    <property type="match status" value="1"/>
</dbReference>
<dbReference type="InterPro" id="IPR005119">
    <property type="entry name" value="LysR_subst-bd"/>
</dbReference>
<evidence type="ECO:0000256" key="4">
    <source>
        <dbReference type="ARBA" id="ARBA00023015"/>
    </source>
</evidence>
<dbReference type="SUPFAM" id="SSF53850">
    <property type="entry name" value="Periplasmic binding protein-like II"/>
    <property type="match status" value="1"/>
</dbReference>
<dbReference type="GO" id="GO:0005829">
    <property type="term" value="C:cytosol"/>
    <property type="evidence" value="ECO:0000318"/>
    <property type="project" value="GO_Central"/>
</dbReference>
<feature type="domain" description="HTH lysR-type" evidence="7">
    <location>
        <begin position="1"/>
        <end position="61"/>
    </location>
</feature>
<dbReference type="InterPro" id="IPR050950">
    <property type="entry name" value="HTH-type_LysR_regulators"/>
</dbReference>
<evidence type="ECO:0000256" key="1">
    <source>
        <dbReference type="ARBA" id="ARBA00003782"/>
    </source>
</evidence>
<dbReference type="AlphaFoldDB" id="B9TD41"/>
<dbReference type="Proteomes" id="UP000008311">
    <property type="component" value="Unassembled WGS sequence"/>
</dbReference>
<dbReference type="GO" id="GO:0003700">
    <property type="term" value="F:DNA-binding transcription factor activity"/>
    <property type="evidence" value="ECO:0007669"/>
    <property type="project" value="InterPro"/>
</dbReference>
<dbReference type="InterPro" id="IPR036390">
    <property type="entry name" value="WH_DNA-bd_sf"/>
</dbReference>
<dbReference type="InterPro" id="IPR000847">
    <property type="entry name" value="LysR_HTH_N"/>
</dbReference>
<evidence type="ECO:0000313" key="8">
    <source>
        <dbReference type="EMBL" id="EEF26222.1"/>
    </source>
</evidence>
<evidence type="ECO:0000256" key="3">
    <source>
        <dbReference type="ARBA" id="ARBA00018907"/>
    </source>
</evidence>
<dbReference type="GO" id="GO:0043565">
    <property type="term" value="F:sequence-specific DNA binding"/>
    <property type="evidence" value="ECO:0000318"/>
    <property type="project" value="GO_Central"/>
</dbReference>
<dbReference type="PROSITE" id="PS50931">
    <property type="entry name" value="HTH_LYSR"/>
    <property type="match status" value="1"/>
</dbReference>
<dbReference type="PANTHER" id="PTHR30419">
    <property type="entry name" value="HTH-TYPE TRANSCRIPTIONAL REGULATOR YBHD"/>
    <property type="match status" value="1"/>
</dbReference>
<dbReference type="InterPro" id="IPR036388">
    <property type="entry name" value="WH-like_DNA-bd_sf"/>
</dbReference>
<dbReference type="SUPFAM" id="SSF46785">
    <property type="entry name" value="Winged helix' DNA-binding domain"/>
    <property type="match status" value="1"/>
</dbReference>
<dbReference type="Pfam" id="PF00126">
    <property type="entry name" value="HTH_1"/>
    <property type="match status" value="1"/>
</dbReference>
<dbReference type="CDD" id="cd05466">
    <property type="entry name" value="PBP2_LTTR_substrate"/>
    <property type="match status" value="1"/>
</dbReference>
<reference evidence="9" key="1">
    <citation type="journal article" date="2010" name="Nat. Biotechnol.">
        <title>Draft genome sequence of the oilseed species Ricinus communis.</title>
        <authorList>
            <person name="Chan A.P."/>
            <person name="Crabtree J."/>
            <person name="Zhao Q."/>
            <person name="Lorenzi H."/>
            <person name="Orvis J."/>
            <person name="Puiu D."/>
            <person name="Melake-Berhan A."/>
            <person name="Jones K.M."/>
            <person name="Redman J."/>
            <person name="Chen G."/>
            <person name="Cahoon E.B."/>
            <person name="Gedil M."/>
            <person name="Stanke M."/>
            <person name="Haas B.J."/>
            <person name="Wortman J.R."/>
            <person name="Fraser-Liggett C.M."/>
            <person name="Ravel J."/>
            <person name="Rabinowicz P.D."/>
        </authorList>
    </citation>
    <scope>NUCLEOTIDE SEQUENCE [LARGE SCALE GENOMIC DNA]</scope>
    <source>
        <strain evidence="9">cv. Hale</strain>
    </source>
</reference>
<organism evidence="8 9">
    <name type="scientific">Ricinus communis</name>
    <name type="common">Castor bean</name>
    <dbReference type="NCBI Taxonomy" id="3988"/>
    <lineage>
        <taxon>Eukaryota</taxon>
        <taxon>Viridiplantae</taxon>
        <taxon>Streptophyta</taxon>
        <taxon>Embryophyta</taxon>
        <taxon>Tracheophyta</taxon>
        <taxon>Spermatophyta</taxon>
        <taxon>Magnoliopsida</taxon>
        <taxon>eudicotyledons</taxon>
        <taxon>Gunneridae</taxon>
        <taxon>Pentapetalae</taxon>
        <taxon>rosids</taxon>
        <taxon>fabids</taxon>
        <taxon>Malpighiales</taxon>
        <taxon>Euphorbiaceae</taxon>
        <taxon>Acalyphoideae</taxon>
        <taxon>Acalypheae</taxon>
        <taxon>Ricinus</taxon>
    </lineage>
</organism>
<evidence type="ECO:0000256" key="6">
    <source>
        <dbReference type="ARBA" id="ARBA00023163"/>
    </source>
</evidence>
<keyword evidence="6" id="KW-0804">Transcription</keyword>
<dbReference type="GO" id="GO:0006355">
    <property type="term" value="P:regulation of DNA-templated transcription"/>
    <property type="evidence" value="ECO:0000318"/>
    <property type="project" value="GO_Central"/>
</dbReference>
<dbReference type="PRINTS" id="PR00039">
    <property type="entry name" value="HTHLYSR"/>
</dbReference>
<sequence length="302" mass="33289">MLNNIGLKYFVGVAKVGSIRKAAEQLHVAASAISRQIQLLEDEIGAPLIERHRGQKTIKLTASGELVLEYARLMDNELDELRAQVRAIDSLQRGSVRLGVSEGFTRAFLPGFLQRFRTQYPGITFQVTTYGAVRLAEMLVEDIVDIVLAYGVPESLDVRVAKQVFFRPCLLVPVSHPLAARRAVDLSECADLEFAFPDETLSTRSEYVRMFAKAQVKPRLVITTNSYELTRAVAAAGGCVAIVNRDPGREQPPRGTRYVPLKGDGVEQWPLKLCVHTGRSLSVAARLCVDQLSAAIDAEHCD</sequence>
<dbReference type="EMBL" id="EQ977863">
    <property type="protein sequence ID" value="EEF26222.1"/>
    <property type="molecule type" value="Genomic_DNA"/>
</dbReference>
<proteinExistence type="inferred from homology"/>
<comment type="similarity">
    <text evidence="2">Belongs to the LysR transcriptional regulatory family.</text>
</comment>
<dbReference type="PANTHER" id="PTHR30419:SF8">
    <property type="entry name" value="NITROGEN ASSIMILATION TRANSCRIPTIONAL ACTIVATOR-RELATED"/>
    <property type="match status" value="1"/>
</dbReference>
<dbReference type="STRING" id="3988.B9TD41"/>
<dbReference type="Pfam" id="PF03466">
    <property type="entry name" value="LysR_substrate"/>
    <property type="match status" value="1"/>
</dbReference>
<accession>B9TD41</accession>
<dbReference type="FunFam" id="1.10.10.10:FF:000001">
    <property type="entry name" value="LysR family transcriptional regulator"/>
    <property type="match status" value="1"/>
</dbReference>
<keyword evidence="4" id="KW-0805">Transcription regulation</keyword>
<gene>
    <name evidence="8" type="ORF">RCOM_1933330</name>
</gene>
<evidence type="ECO:0000256" key="5">
    <source>
        <dbReference type="ARBA" id="ARBA00023125"/>
    </source>
</evidence>
<keyword evidence="9" id="KW-1185">Reference proteome</keyword>
<evidence type="ECO:0000313" key="9">
    <source>
        <dbReference type="Proteomes" id="UP000008311"/>
    </source>
</evidence>
<keyword evidence="5" id="KW-0238">DNA-binding</keyword>
<evidence type="ECO:0000256" key="2">
    <source>
        <dbReference type="ARBA" id="ARBA00009437"/>
    </source>
</evidence>